<accession>A0A3B0ZUR3</accession>
<organism evidence="1">
    <name type="scientific">hydrothermal vent metagenome</name>
    <dbReference type="NCBI Taxonomy" id="652676"/>
    <lineage>
        <taxon>unclassified sequences</taxon>
        <taxon>metagenomes</taxon>
        <taxon>ecological metagenomes</taxon>
    </lineage>
</organism>
<proteinExistence type="predicted"/>
<dbReference type="InterPro" id="IPR014825">
    <property type="entry name" value="DNA_alkylation"/>
</dbReference>
<name>A0A3B0ZUR3_9ZZZZ</name>
<dbReference type="SUPFAM" id="SSF48371">
    <property type="entry name" value="ARM repeat"/>
    <property type="match status" value="1"/>
</dbReference>
<dbReference type="Pfam" id="PF08713">
    <property type="entry name" value="DNA_alkylation"/>
    <property type="match status" value="1"/>
</dbReference>
<dbReference type="EMBL" id="UOFR01000013">
    <property type="protein sequence ID" value="VAW91793.1"/>
    <property type="molecule type" value="Genomic_DNA"/>
</dbReference>
<gene>
    <name evidence="1" type="ORF">MNBD_GAMMA21-2793</name>
</gene>
<protein>
    <submittedName>
        <fullName evidence="1">DNA alkylation repair enzyme</fullName>
    </submittedName>
</protein>
<reference evidence="1" key="1">
    <citation type="submission" date="2018-06" db="EMBL/GenBank/DDBJ databases">
        <authorList>
            <person name="Zhirakovskaya E."/>
        </authorList>
    </citation>
    <scope>NUCLEOTIDE SEQUENCE</scope>
</reference>
<dbReference type="Gene3D" id="1.25.40.290">
    <property type="entry name" value="ARM repeat domains"/>
    <property type="match status" value="1"/>
</dbReference>
<dbReference type="AlphaFoldDB" id="A0A3B0ZUR3"/>
<evidence type="ECO:0000313" key="1">
    <source>
        <dbReference type="EMBL" id="VAW91793.1"/>
    </source>
</evidence>
<dbReference type="InterPro" id="IPR016024">
    <property type="entry name" value="ARM-type_fold"/>
</dbReference>
<sequence length="358" mass="42257">MPEPLKNLYTPALIDNLSTSIKKRYADFNTRHFKQYVFSPNWEQLELKQRLRHVTEGLHTFLPDSYTRALKILKPVSRNFTGFEYMFFPDYVELYGIDHFDESMIALEHFTRYSTSEMAVRPFIIKYPKKMMAQMLRWSRSDNYHVRRLSSEGCRPRLPWAMALPEFKHDPAPILKILERLKQDDSEYVRRSVANNLNDVSKDHPKLVLKIARQWHAKHPDTDWLVKHACRTLLKQGDPAAMRLFGLKKPSHVNLKSFKLDKTVKRGASLDFSFTLSTQEKKLGKLRIEYAVGFLRANGRLSEKVFKISETEYQDNNRDVNKSHSFKTISTRRYYPGKHSITIILNGNKLTRRYFHLK</sequence>